<feature type="compositionally biased region" description="Low complexity" evidence="1">
    <location>
        <begin position="34"/>
        <end position="50"/>
    </location>
</feature>
<protein>
    <submittedName>
        <fullName evidence="2">Uncharacterized protein</fullName>
    </submittedName>
</protein>
<feature type="compositionally biased region" description="Polar residues" evidence="1">
    <location>
        <begin position="51"/>
        <end position="80"/>
    </location>
</feature>
<sequence>MCGARCKHLKRRAHSKCHKNTEKTEAPQQSTLGQAQTVQQPQQAPPSVQSDNKSGQVPQMNSPLSATPDLQSNSASNNSFPLLQSNVSSIQQAIGVATQPTSLNSLGGAGATALHLYNIASFAQSAINPLQMNVPGIQPQQQDQHFHFKEVEIHALENS</sequence>
<evidence type="ECO:0000256" key="1">
    <source>
        <dbReference type="SAM" id="MobiDB-lite"/>
    </source>
</evidence>
<keyword evidence="3" id="KW-1185">Reference proteome</keyword>
<evidence type="ECO:0000313" key="2">
    <source>
        <dbReference type="EMBL" id="KAI5079401.1"/>
    </source>
</evidence>
<dbReference type="OrthoDB" id="1896842at2759"/>
<dbReference type="AlphaFoldDB" id="A0A9D4V4W0"/>
<organism evidence="2 3">
    <name type="scientific">Adiantum capillus-veneris</name>
    <name type="common">Maidenhair fern</name>
    <dbReference type="NCBI Taxonomy" id="13818"/>
    <lineage>
        <taxon>Eukaryota</taxon>
        <taxon>Viridiplantae</taxon>
        <taxon>Streptophyta</taxon>
        <taxon>Embryophyta</taxon>
        <taxon>Tracheophyta</taxon>
        <taxon>Polypodiopsida</taxon>
        <taxon>Polypodiidae</taxon>
        <taxon>Polypodiales</taxon>
        <taxon>Pteridineae</taxon>
        <taxon>Pteridaceae</taxon>
        <taxon>Vittarioideae</taxon>
        <taxon>Adiantum</taxon>
    </lineage>
</organism>
<evidence type="ECO:0000313" key="3">
    <source>
        <dbReference type="Proteomes" id="UP000886520"/>
    </source>
</evidence>
<accession>A0A9D4V4W0</accession>
<dbReference type="Proteomes" id="UP000886520">
    <property type="component" value="Chromosome 5"/>
</dbReference>
<name>A0A9D4V4W0_ADICA</name>
<gene>
    <name evidence="2" type="ORF">GOP47_0004880</name>
</gene>
<dbReference type="EMBL" id="JABFUD020000005">
    <property type="protein sequence ID" value="KAI5079401.1"/>
    <property type="molecule type" value="Genomic_DNA"/>
</dbReference>
<proteinExistence type="predicted"/>
<reference evidence="2 3" key="1">
    <citation type="submission" date="2021-01" db="EMBL/GenBank/DDBJ databases">
        <title>Adiantum capillus-veneris genome.</title>
        <authorList>
            <person name="Fang Y."/>
            <person name="Liao Q."/>
        </authorList>
    </citation>
    <scope>NUCLEOTIDE SEQUENCE [LARGE SCALE GENOMIC DNA]</scope>
    <source>
        <strain evidence="2">H3</strain>
        <tissue evidence="2">Leaf</tissue>
    </source>
</reference>
<feature type="region of interest" description="Disordered" evidence="1">
    <location>
        <begin position="12"/>
        <end position="80"/>
    </location>
</feature>
<comment type="caution">
    <text evidence="2">The sequence shown here is derived from an EMBL/GenBank/DDBJ whole genome shotgun (WGS) entry which is preliminary data.</text>
</comment>